<organism evidence="1 2">
    <name type="scientific">Acidihalobacter prosperus</name>
    <dbReference type="NCBI Taxonomy" id="160660"/>
    <lineage>
        <taxon>Bacteria</taxon>
        <taxon>Pseudomonadati</taxon>
        <taxon>Pseudomonadota</taxon>
        <taxon>Gammaproteobacteria</taxon>
        <taxon>Chromatiales</taxon>
        <taxon>Ectothiorhodospiraceae</taxon>
        <taxon>Acidihalobacter</taxon>
    </lineage>
</organism>
<dbReference type="EMBL" id="JQSG02000001">
    <property type="protein sequence ID" value="OBS10667.1"/>
    <property type="molecule type" value="Genomic_DNA"/>
</dbReference>
<dbReference type="Proteomes" id="UP000029273">
    <property type="component" value="Unassembled WGS sequence"/>
</dbReference>
<evidence type="ECO:0000313" key="1">
    <source>
        <dbReference type="EMBL" id="OBS10667.1"/>
    </source>
</evidence>
<dbReference type="AlphaFoldDB" id="A0A1A6C7X3"/>
<accession>A0A1A6C7X3</accession>
<keyword evidence="2" id="KW-1185">Reference proteome</keyword>
<protein>
    <submittedName>
        <fullName evidence="1">Uncharacterized protein</fullName>
    </submittedName>
</protein>
<evidence type="ECO:0000313" key="2">
    <source>
        <dbReference type="Proteomes" id="UP000029273"/>
    </source>
</evidence>
<proteinExistence type="predicted"/>
<sequence>MAHAQFSWALISFDYDILLEARRQKAWKIGWVLPEDTDWDRSLLSDMRPEFAFAALATLKSRRNKTCKGPWRWVVYGVNHPGDVEFLEKMDIFDYETDRLGFMLEKMNG</sequence>
<name>A0A1A6C7X3_9GAMM</name>
<comment type="caution">
    <text evidence="1">The sequence shown here is derived from an EMBL/GenBank/DDBJ whole genome shotgun (WGS) entry which is preliminary data.</text>
</comment>
<gene>
    <name evidence="1" type="ORF">Thpro_020383</name>
</gene>
<reference evidence="1 2" key="1">
    <citation type="journal article" date="2014" name="Genome Announc.">
        <title>Draft Genome Sequence of the Iron-Oxidizing, Acidophilic, and Halotolerant 'Thiobacillus prosperus' Type Strain DSM 5130.</title>
        <authorList>
            <person name="Ossandon F.J."/>
            <person name="Cardenas J.P."/>
            <person name="Corbett M."/>
            <person name="Quatrini R."/>
            <person name="Holmes D.S."/>
            <person name="Watkin E."/>
        </authorList>
    </citation>
    <scope>NUCLEOTIDE SEQUENCE [LARGE SCALE GENOMIC DNA]</scope>
    <source>
        <strain evidence="1 2">DSM 5130</strain>
    </source>
</reference>